<keyword evidence="3" id="KW-1185">Reference proteome</keyword>
<sequence>MPTSSTSKANNNRSPVSPPARLHLRNILPSSPEEPPIMPPPPRTPRAWVWQCHRCLNVYPLGCTRRCLDCSHTYCVSNPQSNNTRPSNPKKKKNHHHRRRATGLCGAEFDYIGWEQWGSWRRKVLGYEAAGRCEPKARDRAFMKKRHDCWVDCDSPSECCHRRFELTAEAMWNAQLQTQEMVTKTSGFVPVNRPADPDLSEPVGTHGDDGDEASPKSPLGQSSFLWDEDETEDVEYGGGNKENEKVFEVEEPGEKWCAGSVQTYAERSSSSSWKIPGLDSQFWASAFDDDAQARGAKGLTVRNLTGDDSTPAGSESESESDGSSWSMYSEESEDSLEIGAVV</sequence>
<feature type="region of interest" description="Disordered" evidence="1">
    <location>
        <begin position="1"/>
        <end position="40"/>
    </location>
</feature>
<protein>
    <submittedName>
        <fullName evidence="2">Uncharacterized protein</fullName>
    </submittedName>
</protein>
<evidence type="ECO:0000256" key="1">
    <source>
        <dbReference type="SAM" id="MobiDB-lite"/>
    </source>
</evidence>
<feature type="region of interest" description="Disordered" evidence="1">
    <location>
        <begin position="188"/>
        <end position="250"/>
    </location>
</feature>
<feature type="region of interest" description="Disordered" evidence="1">
    <location>
        <begin position="296"/>
        <end position="342"/>
    </location>
</feature>
<reference evidence="2 3" key="1">
    <citation type="submission" date="2023-10" db="EMBL/GenBank/DDBJ databases">
        <title>Draft genome sequence of Xylaria bambusicola isolate GMP-LS, the root and basal stem rot pathogen of sugarcane in Indonesia.</title>
        <authorList>
            <person name="Selvaraj P."/>
            <person name="Muralishankar V."/>
            <person name="Muruganantham S."/>
            <person name="Sp S."/>
            <person name="Haryani S."/>
            <person name="Lau K.J.X."/>
            <person name="Naqvi N.I."/>
        </authorList>
    </citation>
    <scope>NUCLEOTIDE SEQUENCE [LARGE SCALE GENOMIC DNA]</scope>
    <source>
        <strain evidence="2">GMP-LS</strain>
    </source>
</reference>
<feature type="compositionally biased region" description="Basic residues" evidence="1">
    <location>
        <begin position="88"/>
        <end position="99"/>
    </location>
</feature>
<comment type="caution">
    <text evidence="2">The sequence shown here is derived from an EMBL/GenBank/DDBJ whole genome shotgun (WGS) entry which is preliminary data.</text>
</comment>
<dbReference type="Proteomes" id="UP001305414">
    <property type="component" value="Unassembled WGS sequence"/>
</dbReference>
<dbReference type="AlphaFoldDB" id="A0AAN7ZAA7"/>
<evidence type="ECO:0000313" key="3">
    <source>
        <dbReference type="Proteomes" id="UP001305414"/>
    </source>
</evidence>
<dbReference type="EMBL" id="JAWHQM010000019">
    <property type="protein sequence ID" value="KAK5631463.1"/>
    <property type="molecule type" value="Genomic_DNA"/>
</dbReference>
<feature type="compositionally biased region" description="Polar residues" evidence="1">
    <location>
        <begin position="302"/>
        <end position="313"/>
    </location>
</feature>
<name>A0AAN7ZAA7_9PEZI</name>
<feature type="compositionally biased region" description="Acidic residues" evidence="1">
    <location>
        <begin position="226"/>
        <end position="235"/>
    </location>
</feature>
<organism evidence="2 3">
    <name type="scientific">Xylaria bambusicola</name>
    <dbReference type="NCBI Taxonomy" id="326684"/>
    <lineage>
        <taxon>Eukaryota</taxon>
        <taxon>Fungi</taxon>
        <taxon>Dikarya</taxon>
        <taxon>Ascomycota</taxon>
        <taxon>Pezizomycotina</taxon>
        <taxon>Sordariomycetes</taxon>
        <taxon>Xylariomycetidae</taxon>
        <taxon>Xylariales</taxon>
        <taxon>Xylariaceae</taxon>
        <taxon>Xylaria</taxon>
    </lineage>
</organism>
<proteinExistence type="predicted"/>
<gene>
    <name evidence="2" type="ORF">RRF57_007177</name>
</gene>
<accession>A0AAN7ZAA7</accession>
<feature type="compositionally biased region" description="Polar residues" evidence="1">
    <location>
        <begin position="1"/>
        <end position="15"/>
    </location>
</feature>
<evidence type="ECO:0000313" key="2">
    <source>
        <dbReference type="EMBL" id="KAK5631463.1"/>
    </source>
</evidence>
<feature type="compositionally biased region" description="Basic and acidic residues" evidence="1">
    <location>
        <begin position="241"/>
        <end position="250"/>
    </location>
</feature>
<feature type="region of interest" description="Disordered" evidence="1">
    <location>
        <begin position="79"/>
        <end position="99"/>
    </location>
</feature>